<feature type="compositionally biased region" description="Polar residues" evidence="1">
    <location>
        <begin position="1"/>
        <end position="14"/>
    </location>
</feature>
<organism evidence="2 3">
    <name type="scientific">Bacteroides sedimenti</name>
    <dbReference type="NCBI Taxonomy" id="2136147"/>
    <lineage>
        <taxon>Bacteria</taxon>
        <taxon>Pseudomonadati</taxon>
        <taxon>Bacteroidota</taxon>
        <taxon>Bacteroidia</taxon>
        <taxon>Bacteroidales</taxon>
        <taxon>Bacteroidaceae</taxon>
        <taxon>Bacteroides</taxon>
    </lineage>
</organism>
<proteinExistence type="predicted"/>
<dbReference type="Pfam" id="PF14121">
    <property type="entry name" value="Porin_10"/>
    <property type="match status" value="1"/>
</dbReference>
<name>A0ABN6Z7A8_9BACE</name>
<sequence>MNNRNTSDNRNGQNNEEHQDSTKVNSASIDPKLYMWTVDERLGNIQLIPADTAFHHFQNQNLVEGVTGHKNHLGNLGSPSMSRIYFERSDFSQYLFIDPYSSFFVKPQEFKFSNSRLPYTNLTYFKSGSSVDGEERFKSYFSVNVNKRMAFGFNIDYQYGRGFYSNQSTAHFNGSLFGSYLGSHYQAHLLYNNFFTKMVENGGITDDRYITNPLAMSEGKKKYEPVNIPTLFTDTWNRNHDSYIFLTHRYNLGFNREKENEKKQKEKEFVPVTSFIHTVKYESARRKYLSLSENKDFYENIYINKNALSSKDSTSYSSIKNTFAIALLEGFNKYAQAGLTGFISHEIRQYKLMDKDSVSVNKYTENEVYAGGELSRKSGKLLHYSATGEVGILKESIGQFRLKGNMDLNFRFKKDTVTFIARGTISNTLPAFYLRHYHSNHFWWDNDDLSKEFKTRMEGEFSVKRWETNLKVGVENIKNYTYFNSKAVPEQYNGNIQIISAVLSQNFKAGILHLDNEVSYQKTSNSTVLPLPDFSLYHNLYLETKISKKVLSVQLGADVRYFTKYMAPVYTPAIGNFNLQDAAKSVEIGGYPIVNLYANLHLKRTRIFAMLYHVNQGSGGNSFYVPHYPINPRIFKLGISWNFYD</sequence>
<evidence type="ECO:0000313" key="2">
    <source>
        <dbReference type="EMBL" id="BEG98186.1"/>
    </source>
</evidence>
<feature type="region of interest" description="Disordered" evidence="1">
    <location>
        <begin position="1"/>
        <end position="24"/>
    </location>
</feature>
<dbReference type="InterPro" id="IPR025631">
    <property type="entry name" value="Porin_10"/>
</dbReference>
<evidence type="ECO:0008006" key="4">
    <source>
        <dbReference type="Google" id="ProtNLM"/>
    </source>
</evidence>
<keyword evidence="3" id="KW-1185">Reference proteome</keyword>
<protein>
    <recommendedName>
        <fullName evidence="4">Porin</fullName>
    </recommendedName>
</protein>
<reference evidence="2 3" key="1">
    <citation type="submission" date="2023-04" db="EMBL/GenBank/DDBJ databases">
        <title>Draft genome sequence of acteroides sedimenti strain YN3PY1.</title>
        <authorList>
            <person name="Yoshida N."/>
        </authorList>
    </citation>
    <scope>NUCLEOTIDE SEQUENCE [LARGE SCALE GENOMIC DNA]</scope>
    <source>
        <strain evidence="2 3">YN3PY1</strain>
    </source>
</reference>
<gene>
    <name evidence="2" type="ORF">BSYN_04510</name>
</gene>
<evidence type="ECO:0000313" key="3">
    <source>
        <dbReference type="Proteomes" id="UP001496674"/>
    </source>
</evidence>
<evidence type="ECO:0000256" key="1">
    <source>
        <dbReference type="SAM" id="MobiDB-lite"/>
    </source>
</evidence>
<accession>A0ABN6Z7A8</accession>
<dbReference type="Proteomes" id="UP001496674">
    <property type="component" value="Chromosome"/>
</dbReference>
<dbReference type="EMBL" id="AP028055">
    <property type="protein sequence ID" value="BEG98186.1"/>
    <property type="molecule type" value="Genomic_DNA"/>
</dbReference>